<gene>
    <name evidence="1" type="ORF">GALL_126300</name>
</gene>
<evidence type="ECO:0008006" key="2">
    <source>
        <dbReference type="Google" id="ProtNLM"/>
    </source>
</evidence>
<name>A0A1J5SZA5_9ZZZZ</name>
<sequence>MAQTSHLARVTVRCDVAVPPEGVPACATFEVPLPEGLALVELVDGERNALPVQVDPAEPRCATWLVAPRLGTPAVRVYELMRTTGARPLVDGGPALEDAAGVLSFRDGERELLGYRYTVQPAPAGVDAVFARGGFIHPLLSPAGAVLTRIQPPDHYHHYGVWSAWTRVAVGGREVDFWNLGKGEATVRFMGFSQRGDGPVFAQATADLEHVVFDSGGVGRTALVERQTLRTYRMLAEDAYLLDLTLAYRCAARQPVRLLNYRYGGLAWRATGDWDRSNSTVLTSEGRARRDADGSRARWCLVQGAVNGGRARAGAAVLVSPENAHSPEPLRVWPEEENGRGDVFVNPSPTKGCDWMLEPDRDHVLRYRWLVFDGDRTAEDIEAAWSAYARRPSVDLQLG</sequence>
<reference evidence="1" key="1">
    <citation type="submission" date="2016-10" db="EMBL/GenBank/DDBJ databases">
        <title>Sequence of Gallionella enrichment culture.</title>
        <authorList>
            <person name="Poehlein A."/>
            <person name="Muehling M."/>
            <person name="Daniel R."/>
        </authorList>
    </citation>
    <scope>NUCLEOTIDE SEQUENCE</scope>
</reference>
<dbReference type="Pfam" id="PF14100">
    <property type="entry name" value="DUF6807"/>
    <property type="match status" value="1"/>
</dbReference>
<protein>
    <recommendedName>
        <fullName evidence="2">Methane oxygenase PmoA</fullName>
    </recommendedName>
</protein>
<comment type="caution">
    <text evidence="1">The sequence shown here is derived from an EMBL/GenBank/DDBJ whole genome shotgun (WGS) entry which is preliminary data.</text>
</comment>
<proteinExistence type="predicted"/>
<dbReference type="InterPro" id="IPR029475">
    <property type="entry name" value="DUF6807"/>
</dbReference>
<dbReference type="EMBL" id="MLJW01000051">
    <property type="protein sequence ID" value="OIR05318.1"/>
    <property type="molecule type" value="Genomic_DNA"/>
</dbReference>
<evidence type="ECO:0000313" key="1">
    <source>
        <dbReference type="EMBL" id="OIR05318.1"/>
    </source>
</evidence>
<organism evidence="1">
    <name type="scientific">mine drainage metagenome</name>
    <dbReference type="NCBI Taxonomy" id="410659"/>
    <lineage>
        <taxon>unclassified sequences</taxon>
        <taxon>metagenomes</taxon>
        <taxon>ecological metagenomes</taxon>
    </lineage>
</organism>
<accession>A0A1J5SZA5</accession>
<dbReference type="AlphaFoldDB" id="A0A1J5SZA5"/>